<dbReference type="PANTHER" id="PTHR15407">
    <property type="entry name" value="FUKUTIN-RELATED"/>
    <property type="match status" value="1"/>
</dbReference>
<keyword evidence="8" id="KW-1185">Reference proteome</keyword>
<organism evidence="7 8">
    <name type="scientific">Wickerhamomyces ciferrii (strain ATCC 14091 / BCRC 22168 / CBS 111 / JCM 3599 / NBRC 0793 / NRRL Y-1031 F-60-10)</name>
    <name type="common">Yeast</name>
    <name type="synonym">Pichia ciferrii</name>
    <dbReference type="NCBI Taxonomy" id="1206466"/>
    <lineage>
        <taxon>Eukaryota</taxon>
        <taxon>Fungi</taxon>
        <taxon>Dikarya</taxon>
        <taxon>Ascomycota</taxon>
        <taxon>Saccharomycotina</taxon>
        <taxon>Saccharomycetes</taxon>
        <taxon>Phaffomycetales</taxon>
        <taxon>Wickerhamomycetaceae</taxon>
        <taxon>Wickerhamomyces</taxon>
    </lineage>
</organism>
<feature type="domain" description="LicD/FKTN/FKRP nucleotidyltransferase" evidence="6">
    <location>
        <begin position="431"/>
        <end position="544"/>
    </location>
</feature>
<dbReference type="PANTHER" id="PTHR15407:SF28">
    <property type="entry name" value="RIBITOL-5-PHOSPHATE TRANSFERASE FKTN"/>
    <property type="match status" value="1"/>
</dbReference>
<dbReference type="EMBL" id="CAIF01000043">
    <property type="protein sequence ID" value="CCH42385.1"/>
    <property type="molecule type" value="Genomic_DNA"/>
</dbReference>
<dbReference type="STRING" id="1206466.K0KBI3"/>
<dbReference type="InterPro" id="IPR007074">
    <property type="entry name" value="LicD/FKTN/FKRP_NTP_transf"/>
</dbReference>
<dbReference type="HOGENOM" id="CLU_451986_0_0_1"/>
<evidence type="ECO:0000256" key="5">
    <source>
        <dbReference type="SAM" id="Phobius"/>
    </source>
</evidence>
<dbReference type="AlphaFoldDB" id="K0KBI3"/>
<evidence type="ECO:0000256" key="1">
    <source>
        <dbReference type="ARBA" id="ARBA00004167"/>
    </source>
</evidence>
<name>K0KBI3_WICCF</name>
<evidence type="ECO:0000313" key="8">
    <source>
        <dbReference type="Proteomes" id="UP000009328"/>
    </source>
</evidence>
<dbReference type="Proteomes" id="UP000009328">
    <property type="component" value="Unassembled WGS sequence"/>
</dbReference>
<reference evidence="7 8" key="1">
    <citation type="journal article" date="2012" name="Eukaryot. Cell">
        <title>Draft genome sequence of Wickerhamomyces ciferrii NRRL Y-1031 F-60-10.</title>
        <authorList>
            <person name="Schneider J."/>
            <person name="Andrea H."/>
            <person name="Blom J."/>
            <person name="Jaenicke S."/>
            <person name="Ruckert C."/>
            <person name="Schorsch C."/>
            <person name="Szczepanowski R."/>
            <person name="Farwick M."/>
            <person name="Goesmann A."/>
            <person name="Puhler A."/>
            <person name="Schaffer S."/>
            <person name="Tauch A."/>
            <person name="Kohler T."/>
            <person name="Brinkrolf K."/>
        </authorList>
    </citation>
    <scope>NUCLEOTIDE SEQUENCE [LARGE SCALE GENOMIC DNA]</scope>
    <source>
        <strain evidence="8">ATCC 14091 / BCRC 22168 / CBS 111 / JCM 3599 / NBRC 0793 / NRRL Y-1031 F-60-10</strain>
    </source>
</reference>
<evidence type="ECO:0000256" key="3">
    <source>
        <dbReference type="ARBA" id="ARBA00022989"/>
    </source>
</evidence>
<dbReference type="GO" id="GO:0009100">
    <property type="term" value="P:glycoprotein metabolic process"/>
    <property type="evidence" value="ECO:0007669"/>
    <property type="project" value="UniProtKB-ARBA"/>
</dbReference>
<protein>
    <recommendedName>
        <fullName evidence="6">LicD/FKTN/FKRP nucleotidyltransferase domain-containing protein</fullName>
    </recommendedName>
</protein>
<dbReference type="Pfam" id="PF04991">
    <property type="entry name" value="LicD"/>
    <property type="match status" value="1"/>
</dbReference>
<dbReference type="InParanoid" id="K0KBI3"/>
<keyword evidence="4 5" id="KW-0472">Membrane</keyword>
<accession>K0KBI3</accession>
<comment type="subcellular location">
    <subcellularLocation>
        <location evidence="1">Membrane</location>
        <topology evidence="1">Single-pass membrane protein</topology>
    </subcellularLocation>
</comment>
<sequence length="706" mass="84216">MRVRWALSKLNPTRFIHSLGTSWDGFSRVSVSEYNINDEECDPTKRRIKNLKLKSKLLVLLSLVFIGTSLFLSKFCIFTLDNINQYIQSNYNMNLYLSFNKRFQGFKEFNNAFQVPNQLELYINQNSVNNQFNYNYSSVALISYINEVYKTQEKPKEYLLNQTIDFHWGDWVDTSRANPFIKMYPDLLKRFENSKDDIYNYYRLMCQFVLEDKLPNYEDYQLFKNHAYLFEQVQGIEICGAIDKYYYSPVPERIMLETDYHYHVVGVNQNRLDEPLGIEGLTKRYYNTESAHSQNVRNINPNDGNQIAQELKKNYMAKGYESSNFKLQRFLNQDASAFKEPNVLDEIIELEKNKFQLTQEERKRLNFLQYSNDHLKEKQPFYFTSVQVEIDNKDAILHHYNYPWMKKILCPEERIKIIHHMIRSWFKFAEQAQVVTWFNYGNLYGWYFNGQNLPWDNDVDVQISVQDQDKLGQYYNNTLVIENPELGDHLFFYQTNPWYLQPHQGQHIDSRYIDVRSGIYIDISCLWLDQSIEHYDKEDQENEEKAKDEGKDIPEKVLRQIHCKNNRRFPLDDIFPLRRTLFEGAQGYMPYKPKKVLWDTYGNGCTDKKYNKDHNWQKDIGMWIQNQICENEMIPPTDQRFDDNGDLTLKGACNDTEILETFKSTFGQYQAHLKEFDVVVGKGEDGSEFSEEELPIYRFYDSSEFL</sequence>
<evidence type="ECO:0000313" key="7">
    <source>
        <dbReference type="EMBL" id="CCH42385.1"/>
    </source>
</evidence>
<dbReference type="eggNOG" id="ENOG502SD1A">
    <property type="taxonomic scope" value="Eukaryota"/>
</dbReference>
<dbReference type="GO" id="GO:0016020">
    <property type="term" value="C:membrane"/>
    <property type="evidence" value="ECO:0007669"/>
    <property type="project" value="UniProtKB-SubCell"/>
</dbReference>
<evidence type="ECO:0000256" key="2">
    <source>
        <dbReference type="ARBA" id="ARBA00022692"/>
    </source>
</evidence>
<comment type="caution">
    <text evidence="7">The sequence shown here is derived from an EMBL/GenBank/DDBJ whole genome shotgun (WGS) entry which is preliminary data.</text>
</comment>
<gene>
    <name evidence="7" type="ORF">BN7_1930</name>
</gene>
<feature type="transmembrane region" description="Helical" evidence="5">
    <location>
        <begin position="57"/>
        <end position="80"/>
    </location>
</feature>
<evidence type="ECO:0000259" key="6">
    <source>
        <dbReference type="Pfam" id="PF04991"/>
    </source>
</evidence>
<evidence type="ECO:0000256" key="4">
    <source>
        <dbReference type="ARBA" id="ARBA00023136"/>
    </source>
</evidence>
<keyword evidence="2 5" id="KW-0812">Transmembrane</keyword>
<proteinExistence type="predicted"/>
<keyword evidence="3 5" id="KW-1133">Transmembrane helix</keyword>
<dbReference type="InterPro" id="IPR009644">
    <property type="entry name" value="FKTN/MNN4/W02B3.4-1"/>
</dbReference>